<evidence type="ECO:0000256" key="1">
    <source>
        <dbReference type="SAM" id="Phobius"/>
    </source>
</evidence>
<sequence length="632" mass="69819">MKIVRGSKVLFCLLIFSLLVSNMSIYVSAEETEGVQKRLETVMDGYMNMSMEDNHIAGASLVVVKDGKVLLKKGYGYADVASQTPFDPNQTLSRIGSVTKLFTATAAMQLVENGEIDLDADVNTYLKNVKIDNPYDTLLSMKHLLTQTGGFAESTEGIYSDKLLERPVPLSDTIGKYMPPLVRRPGEVIQYSNYGYALIGYIVEQVSGISYGQYIQDHLFKPLGMTGASYDLSPELLSELSKGYAYDGKKFIEKSAGSILVYPAGSIVATAEDMSKFLLIHLQNGATMDGRILNESTAKSMREVHFTAHAAMPGYGYGFYQNYKNTDILMHDGDVDSYTSQLSIYPKENLGYFLTYNTLDDGALRDGVEEEIYNFFGVDMSSKVKPEVTEAFSDSSSAEPKAYEGKYVFAQRVLKGPLRSRGLFLKMGISTDKDGNVKLSTFDSSVSGTYVESADGTYVKPGTNRRIALKEDPEGNQYLLVNMKTPLQTMEKLSSKEVFMESIVRPYVFGIALIGCIIAFFQLFRRKKRKRLEGGALRARRLSQLLSLLIVLLGLVMVVVMFTQSDDFRATIVIVGYLISGLIALAFIGLLLTLLSLLRNKDGGSIWNLAFSTMVMLAGAGSLVYAAFLDMY</sequence>
<dbReference type="Proteomes" id="UP000076967">
    <property type="component" value="Unassembled WGS sequence"/>
</dbReference>
<feature type="transmembrane region" description="Helical" evidence="1">
    <location>
        <begin position="545"/>
        <end position="564"/>
    </location>
</feature>
<dbReference type="Gene3D" id="3.40.710.10">
    <property type="entry name" value="DD-peptidase/beta-lactamase superfamily"/>
    <property type="match status" value="1"/>
</dbReference>
<dbReference type="Pfam" id="PF00144">
    <property type="entry name" value="Beta-lactamase"/>
    <property type="match status" value="1"/>
</dbReference>
<evidence type="ECO:0000313" key="4">
    <source>
        <dbReference type="EMBL" id="OAB41507.1"/>
    </source>
</evidence>
<dbReference type="RefSeq" id="WP_068535051.1">
    <property type="nucleotide sequence ID" value="NZ_LVJH01000029.1"/>
</dbReference>
<dbReference type="EMBL" id="LVJH01000029">
    <property type="protein sequence ID" value="OAB41507.1"/>
    <property type="molecule type" value="Genomic_DNA"/>
</dbReference>
<organism evidence="4 5">
    <name type="scientific">Paenibacillus glacialis</name>
    <dbReference type="NCBI Taxonomy" id="494026"/>
    <lineage>
        <taxon>Bacteria</taxon>
        <taxon>Bacillati</taxon>
        <taxon>Bacillota</taxon>
        <taxon>Bacilli</taxon>
        <taxon>Bacillales</taxon>
        <taxon>Paenibacillaceae</taxon>
        <taxon>Paenibacillus</taxon>
    </lineage>
</organism>
<dbReference type="PANTHER" id="PTHR46825:SF9">
    <property type="entry name" value="BETA-LACTAMASE-RELATED DOMAIN-CONTAINING PROTEIN"/>
    <property type="match status" value="1"/>
</dbReference>
<evidence type="ECO:0000259" key="3">
    <source>
        <dbReference type="Pfam" id="PF00144"/>
    </source>
</evidence>
<feature type="signal peptide" evidence="2">
    <location>
        <begin position="1"/>
        <end position="29"/>
    </location>
</feature>
<keyword evidence="1" id="KW-0472">Membrane</keyword>
<dbReference type="STRING" id="494026.PGLA_17080"/>
<proteinExistence type="predicted"/>
<feature type="domain" description="Beta-lactamase-related" evidence="3">
    <location>
        <begin position="50"/>
        <end position="361"/>
    </location>
</feature>
<accession>A0A162LXV0</accession>
<evidence type="ECO:0000313" key="5">
    <source>
        <dbReference type="Proteomes" id="UP000076967"/>
    </source>
</evidence>
<dbReference type="InterPro" id="IPR050491">
    <property type="entry name" value="AmpC-like"/>
</dbReference>
<keyword evidence="5" id="KW-1185">Reference proteome</keyword>
<feature type="transmembrane region" description="Helical" evidence="1">
    <location>
        <begin position="606"/>
        <end position="628"/>
    </location>
</feature>
<feature type="transmembrane region" description="Helical" evidence="1">
    <location>
        <begin position="570"/>
        <end position="594"/>
    </location>
</feature>
<gene>
    <name evidence="4" type="ORF">PGLA_17080</name>
</gene>
<keyword evidence="1" id="KW-0812">Transmembrane</keyword>
<evidence type="ECO:0000256" key="2">
    <source>
        <dbReference type="SAM" id="SignalP"/>
    </source>
</evidence>
<dbReference type="OrthoDB" id="9803467at2"/>
<keyword evidence="1" id="KW-1133">Transmembrane helix</keyword>
<dbReference type="AlphaFoldDB" id="A0A162LXV0"/>
<comment type="caution">
    <text evidence="4">The sequence shown here is derived from an EMBL/GenBank/DDBJ whole genome shotgun (WGS) entry which is preliminary data.</text>
</comment>
<dbReference type="InterPro" id="IPR001466">
    <property type="entry name" value="Beta-lactam-related"/>
</dbReference>
<feature type="chain" id="PRO_5007837328" description="Beta-lactamase-related domain-containing protein" evidence="2">
    <location>
        <begin position="30"/>
        <end position="632"/>
    </location>
</feature>
<feature type="transmembrane region" description="Helical" evidence="1">
    <location>
        <begin position="504"/>
        <end position="524"/>
    </location>
</feature>
<dbReference type="PANTHER" id="PTHR46825">
    <property type="entry name" value="D-ALANYL-D-ALANINE-CARBOXYPEPTIDASE/ENDOPEPTIDASE AMPH"/>
    <property type="match status" value="1"/>
</dbReference>
<name>A0A162LXV0_9BACL</name>
<keyword evidence="2" id="KW-0732">Signal</keyword>
<protein>
    <recommendedName>
        <fullName evidence="3">Beta-lactamase-related domain-containing protein</fullName>
    </recommendedName>
</protein>
<dbReference type="InterPro" id="IPR012338">
    <property type="entry name" value="Beta-lactam/transpept-like"/>
</dbReference>
<dbReference type="SUPFAM" id="SSF56601">
    <property type="entry name" value="beta-lactamase/transpeptidase-like"/>
    <property type="match status" value="1"/>
</dbReference>
<reference evidence="4 5" key="1">
    <citation type="submission" date="2016-03" db="EMBL/GenBank/DDBJ databases">
        <title>Draft genome sequence of Paenibacillus glacialis DSM 22343.</title>
        <authorList>
            <person name="Shin S.-K."/>
            <person name="Yi H."/>
        </authorList>
    </citation>
    <scope>NUCLEOTIDE SEQUENCE [LARGE SCALE GENOMIC DNA]</scope>
    <source>
        <strain evidence="4 5">DSM 22343</strain>
    </source>
</reference>